<name>A0A0A9HL05_ARUDO</name>
<sequence length="58" mass="6509">MLYLEHAKAPCSAIYHSQKKLTLLFKYCCSSMHSMSMSTIAQSNDQSMSTIAEAMTRT</sequence>
<reference evidence="1" key="2">
    <citation type="journal article" date="2015" name="Data Brief">
        <title>Shoot transcriptome of the giant reed, Arundo donax.</title>
        <authorList>
            <person name="Barrero R.A."/>
            <person name="Guerrero F.D."/>
            <person name="Moolhuijzen P."/>
            <person name="Goolsby J.A."/>
            <person name="Tidwell J."/>
            <person name="Bellgard S.E."/>
            <person name="Bellgard M.I."/>
        </authorList>
    </citation>
    <scope>NUCLEOTIDE SEQUENCE</scope>
    <source>
        <tissue evidence="1">Shoot tissue taken approximately 20 cm above the soil surface</tissue>
    </source>
</reference>
<proteinExistence type="predicted"/>
<dbReference type="EMBL" id="GBRH01160459">
    <property type="protein sequence ID" value="JAE37437.1"/>
    <property type="molecule type" value="Transcribed_RNA"/>
</dbReference>
<evidence type="ECO:0000313" key="1">
    <source>
        <dbReference type="EMBL" id="JAE37437.1"/>
    </source>
</evidence>
<reference evidence="1" key="1">
    <citation type="submission" date="2014-09" db="EMBL/GenBank/DDBJ databases">
        <authorList>
            <person name="Magalhaes I.L.F."/>
            <person name="Oliveira U."/>
            <person name="Santos F.R."/>
            <person name="Vidigal T.H.D.A."/>
            <person name="Brescovit A.D."/>
            <person name="Santos A.J."/>
        </authorList>
    </citation>
    <scope>NUCLEOTIDE SEQUENCE</scope>
    <source>
        <tissue evidence="1">Shoot tissue taken approximately 20 cm above the soil surface</tissue>
    </source>
</reference>
<dbReference type="AlphaFoldDB" id="A0A0A9HL05"/>
<accession>A0A0A9HL05</accession>
<protein>
    <submittedName>
        <fullName evidence="1">Uncharacterized protein</fullName>
    </submittedName>
</protein>
<organism evidence="1">
    <name type="scientific">Arundo donax</name>
    <name type="common">Giant reed</name>
    <name type="synonym">Donax arundinaceus</name>
    <dbReference type="NCBI Taxonomy" id="35708"/>
    <lineage>
        <taxon>Eukaryota</taxon>
        <taxon>Viridiplantae</taxon>
        <taxon>Streptophyta</taxon>
        <taxon>Embryophyta</taxon>
        <taxon>Tracheophyta</taxon>
        <taxon>Spermatophyta</taxon>
        <taxon>Magnoliopsida</taxon>
        <taxon>Liliopsida</taxon>
        <taxon>Poales</taxon>
        <taxon>Poaceae</taxon>
        <taxon>PACMAD clade</taxon>
        <taxon>Arundinoideae</taxon>
        <taxon>Arundineae</taxon>
        <taxon>Arundo</taxon>
    </lineage>
</organism>